<reference evidence="12 13" key="1">
    <citation type="submission" date="2019-12" db="EMBL/GenBank/DDBJ databases">
        <title>Chromosome-level assembly of the Caenorhabditis remanei genome.</title>
        <authorList>
            <person name="Teterina A.A."/>
            <person name="Willis J.H."/>
            <person name="Phillips P.C."/>
        </authorList>
    </citation>
    <scope>NUCLEOTIDE SEQUENCE [LARGE SCALE GENOMIC DNA]</scope>
    <source>
        <strain evidence="12 13">PX506</strain>
        <tissue evidence="12">Whole organism</tissue>
    </source>
</reference>
<protein>
    <recommendedName>
        <fullName evidence="11">UDP-glucuronosyltransferase</fullName>
        <ecNumber evidence="11">2.4.1.17</ecNumber>
    </recommendedName>
</protein>
<accession>A0A6A5HTU7</accession>
<dbReference type="InterPro" id="IPR050271">
    <property type="entry name" value="UDP-glycosyltransferase"/>
</dbReference>
<keyword evidence="4 10" id="KW-0808">Transferase</keyword>
<dbReference type="InterPro" id="IPR035595">
    <property type="entry name" value="UDP_glycos_trans_CS"/>
</dbReference>
<comment type="similarity">
    <text evidence="2 10">Belongs to the UDP-glycosyltransferase family.</text>
</comment>
<dbReference type="PANTHER" id="PTHR48043:SF14">
    <property type="entry name" value="UDP-GLUCURONOSYLTRANSFERASE-RELATED"/>
    <property type="match status" value="1"/>
</dbReference>
<sequence>MPVLEIGKRDECIGVKLTKDLVIVEAGEEMLDRKKSNSDEMMEALWKSDMDSSNIRNRFKPFSSDVKMACKNFLSRRDIFHEMKSRNFDVAILEPMFVSGLGFAKALGIEKIILASSCTFFDSVLNYIGEPLDFSYVPSLYSVTGEVMSMAERYENWMVTKEANLAFEEFYDGEMECYREFLGEDVPDWRDLLSTASIFFVNSNPFLDFPRQVIQKTVPIGGISVNFDWIREQKLSSDWVEILEKREKNVLISFGSIVKSIQMPKIWRNGLLEAIQSMPNVTFIWKYESDDTSFASHLQNLHFSKWVPQTALLNDARLDAFLSHGGLGSTMELAYSGKPAVMIPVFGDQTRNARMLERHGGIIYMHKSSIIPI</sequence>
<evidence type="ECO:0000256" key="3">
    <source>
        <dbReference type="ARBA" id="ARBA00022676"/>
    </source>
</evidence>
<dbReference type="EMBL" id="WUAV01000001">
    <property type="protein sequence ID" value="KAF1771159.1"/>
    <property type="molecule type" value="Genomic_DNA"/>
</dbReference>
<dbReference type="GO" id="GO:0015020">
    <property type="term" value="F:glucuronosyltransferase activity"/>
    <property type="evidence" value="ECO:0007669"/>
    <property type="project" value="UniProtKB-EC"/>
</dbReference>
<dbReference type="Gene3D" id="3.40.50.2000">
    <property type="entry name" value="Glycogen Phosphorylase B"/>
    <property type="match status" value="1"/>
</dbReference>
<evidence type="ECO:0000313" key="13">
    <source>
        <dbReference type="Proteomes" id="UP000483820"/>
    </source>
</evidence>
<evidence type="ECO:0000256" key="2">
    <source>
        <dbReference type="ARBA" id="ARBA00009995"/>
    </source>
</evidence>
<gene>
    <name evidence="12" type="ORF">GCK72_002985</name>
</gene>
<dbReference type="SUPFAM" id="SSF53756">
    <property type="entry name" value="UDP-Glycosyltransferase/glycogen phosphorylase"/>
    <property type="match status" value="1"/>
</dbReference>
<proteinExistence type="inferred from homology"/>
<dbReference type="RefSeq" id="XP_053592377.1">
    <property type="nucleotide sequence ID" value="XM_053723732.1"/>
</dbReference>
<keyword evidence="5" id="KW-0812">Transmembrane</keyword>
<evidence type="ECO:0000313" key="12">
    <source>
        <dbReference type="EMBL" id="KAF1771159.1"/>
    </source>
</evidence>
<evidence type="ECO:0000256" key="7">
    <source>
        <dbReference type="ARBA" id="ARBA00022989"/>
    </source>
</evidence>
<dbReference type="CDD" id="cd03784">
    <property type="entry name" value="GT1_Gtf-like"/>
    <property type="match status" value="1"/>
</dbReference>
<dbReference type="PROSITE" id="PS00375">
    <property type="entry name" value="UDPGT"/>
    <property type="match status" value="1"/>
</dbReference>
<keyword evidence="8" id="KW-0472">Membrane</keyword>
<evidence type="ECO:0000256" key="5">
    <source>
        <dbReference type="ARBA" id="ARBA00022692"/>
    </source>
</evidence>
<comment type="subcellular location">
    <subcellularLocation>
        <location evidence="1 11">Membrane</location>
        <topology evidence="1 11">Single-pass membrane protein</topology>
    </subcellularLocation>
</comment>
<organism evidence="12 13">
    <name type="scientific">Caenorhabditis remanei</name>
    <name type="common">Caenorhabditis vulgaris</name>
    <dbReference type="NCBI Taxonomy" id="31234"/>
    <lineage>
        <taxon>Eukaryota</taxon>
        <taxon>Metazoa</taxon>
        <taxon>Ecdysozoa</taxon>
        <taxon>Nematoda</taxon>
        <taxon>Chromadorea</taxon>
        <taxon>Rhabditida</taxon>
        <taxon>Rhabditina</taxon>
        <taxon>Rhabditomorpha</taxon>
        <taxon>Rhabditoidea</taxon>
        <taxon>Rhabditidae</taxon>
        <taxon>Peloderinae</taxon>
        <taxon>Caenorhabditis</taxon>
    </lineage>
</organism>
<evidence type="ECO:0000256" key="6">
    <source>
        <dbReference type="ARBA" id="ARBA00022729"/>
    </source>
</evidence>
<evidence type="ECO:0000256" key="1">
    <source>
        <dbReference type="ARBA" id="ARBA00004167"/>
    </source>
</evidence>
<dbReference type="CTD" id="9799975"/>
<dbReference type="GeneID" id="9799975"/>
<keyword evidence="3 10" id="KW-0328">Glycosyltransferase</keyword>
<keyword evidence="7" id="KW-1133">Transmembrane helix</keyword>
<keyword evidence="6" id="KW-0732">Signal</keyword>
<dbReference type="EC" id="2.4.1.17" evidence="11"/>
<evidence type="ECO:0000256" key="10">
    <source>
        <dbReference type="RuleBase" id="RU003718"/>
    </source>
</evidence>
<comment type="catalytic activity">
    <reaction evidence="9 11">
        <text>glucuronate acceptor + UDP-alpha-D-glucuronate = acceptor beta-D-glucuronoside + UDP + H(+)</text>
        <dbReference type="Rhea" id="RHEA:21032"/>
        <dbReference type="ChEBI" id="CHEBI:15378"/>
        <dbReference type="ChEBI" id="CHEBI:58052"/>
        <dbReference type="ChEBI" id="CHEBI:58223"/>
        <dbReference type="ChEBI" id="CHEBI:132367"/>
        <dbReference type="ChEBI" id="CHEBI:132368"/>
        <dbReference type="EC" id="2.4.1.17"/>
    </reaction>
</comment>
<dbReference type="InterPro" id="IPR002213">
    <property type="entry name" value="UDP_glucos_trans"/>
</dbReference>
<dbReference type="Proteomes" id="UP000483820">
    <property type="component" value="Chromosome I"/>
</dbReference>
<evidence type="ECO:0000256" key="8">
    <source>
        <dbReference type="ARBA" id="ARBA00023136"/>
    </source>
</evidence>
<dbReference type="FunFam" id="3.40.50.2000:FF:000038">
    <property type="entry name" value="UDP-GlucuronosylTransferase"/>
    <property type="match status" value="1"/>
</dbReference>
<dbReference type="GO" id="GO:0016020">
    <property type="term" value="C:membrane"/>
    <property type="evidence" value="ECO:0007669"/>
    <property type="project" value="UniProtKB-SubCell"/>
</dbReference>
<comment type="caution">
    <text evidence="12">The sequence shown here is derived from an EMBL/GenBank/DDBJ whole genome shotgun (WGS) entry which is preliminary data.</text>
</comment>
<evidence type="ECO:0000256" key="11">
    <source>
        <dbReference type="RuleBase" id="RU362059"/>
    </source>
</evidence>
<evidence type="ECO:0000256" key="4">
    <source>
        <dbReference type="ARBA" id="ARBA00022679"/>
    </source>
</evidence>
<dbReference type="KEGG" id="crq:GCK72_002985"/>
<dbReference type="PANTHER" id="PTHR48043">
    <property type="entry name" value="EG:EG0003.4 PROTEIN-RELATED"/>
    <property type="match status" value="1"/>
</dbReference>
<name>A0A6A5HTU7_CAERE</name>
<dbReference type="AlphaFoldDB" id="A0A6A5HTU7"/>
<dbReference type="Pfam" id="PF00201">
    <property type="entry name" value="UDPGT"/>
    <property type="match status" value="1"/>
</dbReference>
<evidence type="ECO:0000256" key="9">
    <source>
        <dbReference type="ARBA" id="ARBA00047475"/>
    </source>
</evidence>